<name>A0A0N1HG58_9EURO</name>
<dbReference type="GO" id="GO:0006882">
    <property type="term" value="P:intracellular zinc ion homeostasis"/>
    <property type="evidence" value="ECO:0007669"/>
    <property type="project" value="TreeGrafter"/>
</dbReference>
<comment type="caution">
    <text evidence="8">The sequence shown here is derived from an EMBL/GenBank/DDBJ whole genome shotgun (WGS) entry which is preliminary data.</text>
</comment>
<dbReference type="GO" id="GO:0046872">
    <property type="term" value="F:metal ion binding"/>
    <property type="evidence" value="ECO:0007669"/>
    <property type="project" value="UniProtKB-KW"/>
</dbReference>
<keyword evidence="3 7" id="KW-0812">Transmembrane</keyword>
<feature type="transmembrane region" description="Helical" evidence="7">
    <location>
        <begin position="142"/>
        <end position="162"/>
    </location>
</feature>
<evidence type="ECO:0000313" key="9">
    <source>
        <dbReference type="Proteomes" id="UP000038010"/>
    </source>
</evidence>
<keyword evidence="5 7" id="KW-0472">Membrane</keyword>
<keyword evidence="9" id="KW-1185">Reference proteome</keyword>
<evidence type="ECO:0000256" key="3">
    <source>
        <dbReference type="ARBA" id="ARBA00022692"/>
    </source>
</evidence>
<accession>A0A0N1HG58</accession>
<keyword evidence="6" id="KW-0862">Zinc</keyword>
<dbReference type="STRING" id="1664694.A0A0N1HG58"/>
<dbReference type="GeneID" id="28740834"/>
<evidence type="ECO:0000256" key="1">
    <source>
        <dbReference type="ARBA" id="ARBA00004141"/>
    </source>
</evidence>
<gene>
    <name evidence="8" type="ORF">AB675_8503</name>
</gene>
<keyword evidence="4 7" id="KW-1133">Transmembrane helix</keyword>
<evidence type="ECO:0000256" key="5">
    <source>
        <dbReference type="ARBA" id="ARBA00023136"/>
    </source>
</evidence>
<dbReference type="PANTHER" id="PTHR20855:SF52">
    <property type="entry name" value="ADIPONECTIN RECEPTOR PROTEIN"/>
    <property type="match status" value="1"/>
</dbReference>
<feature type="transmembrane region" description="Helical" evidence="7">
    <location>
        <begin position="102"/>
        <end position="122"/>
    </location>
</feature>
<keyword evidence="8" id="KW-0675">Receptor</keyword>
<reference evidence="8 9" key="1">
    <citation type="submission" date="2015-06" db="EMBL/GenBank/DDBJ databases">
        <title>Draft genome of the ant-associated black yeast Phialophora attae CBS 131958.</title>
        <authorList>
            <person name="Moreno L.F."/>
            <person name="Stielow B.J."/>
            <person name="de Hoog S."/>
            <person name="Vicente V.A."/>
            <person name="Weiss V.A."/>
            <person name="de Vries M."/>
            <person name="Cruz L.M."/>
            <person name="Souza E.M."/>
        </authorList>
    </citation>
    <scope>NUCLEOTIDE SEQUENCE [LARGE SCALE GENOMIC DNA]</scope>
    <source>
        <strain evidence="8 9">CBS 131958</strain>
    </source>
</reference>
<feature type="binding site" evidence="6">
    <location>
        <position position="123"/>
    </location>
    <ligand>
        <name>Zn(2+)</name>
        <dbReference type="ChEBI" id="CHEBI:29105"/>
    </ligand>
</feature>
<organism evidence="8 9">
    <name type="scientific">Cyphellophora attinorum</name>
    <dbReference type="NCBI Taxonomy" id="1664694"/>
    <lineage>
        <taxon>Eukaryota</taxon>
        <taxon>Fungi</taxon>
        <taxon>Dikarya</taxon>
        <taxon>Ascomycota</taxon>
        <taxon>Pezizomycotina</taxon>
        <taxon>Eurotiomycetes</taxon>
        <taxon>Chaetothyriomycetidae</taxon>
        <taxon>Chaetothyriales</taxon>
        <taxon>Cyphellophoraceae</taxon>
        <taxon>Cyphellophora</taxon>
    </lineage>
</organism>
<dbReference type="GO" id="GO:0038023">
    <property type="term" value="F:signaling receptor activity"/>
    <property type="evidence" value="ECO:0007669"/>
    <property type="project" value="TreeGrafter"/>
</dbReference>
<proteinExistence type="inferred from homology"/>
<comment type="similarity">
    <text evidence="2">Belongs to the ADIPOR family.</text>
</comment>
<dbReference type="RefSeq" id="XP_018004409.1">
    <property type="nucleotide sequence ID" value="XM_018148954.1"/>
</dbReference>
<dbReference type="OrthoDB" id="529367at2759"/>
<dbReference type="Proteomes" id="UP000038010">
    <property type="component" value="Unassembled WGS sequence"/>
</dbReference>
<evidence type="ECO:0000256" key="7">
    <source>
        <dbReference type="SAM" id="Phobius"/>
    </source>
</evidence>
<feature type="transmembrane region" description="Helical" evidence="7">
    <location>
        <begin position="69"/>
        <end position="90"/>
    </location>
</feature>
<dbReference type="VEuPathDB" id="FungiDB:AB675_8503"/>
<feature type="transmembrane region" description="Helical" evidence="7">
    <location>
        <begin position="169"/>
        <end position="188"/>
    </location>
</feature>
<dbReference type="Pfam" id="PF03006">
    <property type="entry name" value="HlyIII"/>
    <property type="match status" value="1"/>
</dbReference>
<dbReference type="AlphaFoldDB" id="A0A0N1HG58"/>
<dbReference type="PANTHER" id="PTHR20855">
    <property type="entry name" value="ADIPOR/PROGESTIN RECEPTOR-RELATED"/>
    <property type="match status" value="1"/>
</dbReference>
<evidence type="ECO:0000256" key="4">
    <source>
        <dbReference type="ARBA" id="ARBA00022989"/>
    </source>
</evidence>
<dbReference type="GO" id="GO:0016020">
    <property type="term" value="C:membrane"/>
    <property type="evidence" value="ECO:0007669"/>
    <property type="project" value="UniProtKB-SubCell"/>
</dbReference>
<dbReference type="EMBL" id="LFJN01000003">
    <property type="protein sequence ID" value="KPI44446.1"/>
    <property type="molecule type" value="Genomic_DNA"/>
</dbReference>
<evidence type="ECO:0000256" key="2">
    <source>
        <dbReference type="ARBA" id="ARBA00007018"/>
    </source>
</evidence>
<sequence length="262" mass="29043">MGTKTSGADSKATKDTLLEDSWSSLVSWEDVPKWLQDNAHIHSSYRKASNSYKRSFASIFHVHNETVNIWTHLVPGLISLPSGWALYSVLKPRYDRATTADVVAMGCFFAGAALCLGMSATYHTVSNHSPKVARFWNQLDYAGIAMLITGSFVPSVYYGFFCDAFKQRLYWTMICSLGVACTAVSVMSRFRTPAWRPIRAGMFVCMGLSAVIPVIDGLLSYGFHQMRLQIGLSWLVTQGVLYVLGAGLYAVCLLYTDSDYTC</sequence>
<comment type="subcellular location">
    <subcellularLocation>
        <location evidence="1">Membrane</location>
        <topology evidence="1">Multi-pass membrane protein</topology>
    </subcellularLocation>
</comment>
<evidence type="ECO:0000313" key="8">
    <source>
        <dbReference type="EMBL" id="KPI44446.1"/>
    </source>
</evidence>
<feature type="transmembrane region" description="Helical" evidence="7">
    <location>
        <begin position="200"/>
        <end position="219"/>
    </location>
</feature>
<evidence type="ECO:0000256" key="6">
    <source>
        <dbReference type="PIRSR" id="PIRSR604254-1"/>
    </source>
</evidence>
<protein>
    <submittedName>
        <fullName evidence="8">Adiponectin receptor protein</fullName>
    </submittedName>
</protein>
<dbReference type="InterPro" id="IPR004254">
    <property type="entry name" value="AdipoR/HlyIII-related"/>
</dbReference>
<keyword evidence="6" id="KW-0479">Metal-binding</keyword>
<feature type="transmembrane region" description="Helical" evidence="7">
    <location>
        <begin position="231"/>
        <end position="256"/>
    </location>
</feature>